<dbReference type="PROSITE" id="PS50181">
    <property type="entry name" value="FBOX"/>
    <property type="match status" value="1"/>
</dbReference>
<dbReference type="Pfam" id="PF00646">
    <property type="entry name" value="F-box"/>
    <property type="match status" value="1"/>
</dbReference>
<dbReference type="InterPro" id="IPR001810">
    <property type="entry name" value="F-box_dom"/>
</dbReference>
<dbReference type="CDD" id="cd09917">
    <property type="entry name" value="F-box_SF"/>
    <property type="match status" value="1"/>
</dbReference>
<evidence type="ECO:0000313" key="2">
    <source>
        <dbReference type="EMBL" id="CAF5119701.1"/>
    </source>
</evidence>
<dbReference type="InterPro" id="IPR036047">
    <property type="entry name" value="F-box-like_dom_sf"/>
</dbReference>
<reference evidence="2" key="1">
    <citation type="submission" date="2021-02" db="EMBL/GenBank/DDBJ databases">
        <authorList>
            <person name="Nowell W R."/>
        </authorList>
    </citation>
    <scope>NUCLEOTIDE SEQUENCE</scope>
</reference>
<evidence type="ECO:0000313" key="3">
    <source>
        <dbReference type="EMBL" id="CAF5200339.1"/>
    </source>
</evidence>
<sequence length="90" mass="10757">MSTPFFDTLPVEILYRLFDNLDVQTIFISLRYVCKRFYLTTNTYNRYNFNFKSIAKPYFHLICQIIPSENVISLTLSDEDKTRGQIQLFL</sequence>
<evidence type="ECO:0000259" key="1">
    <source>
        <dbReference type="PROSITE" id="PS50181"/>
    </source>
</evidence>
<feature type="domain" description="F-box" evidence="1">
    <location>
        <begin position="3"/>
        <end position="54"/>
    </location>
</feature>
<feature type="non-terminal residue" evidence="2">
    <location>
        <position position="90"/>
    </location>
</feature>
<dbReference type="EMBL" id="CAJOBJ010345160">
    <property type="protein sequence ID" value="CAF5200339.1"/>
    <property type="molecule type" value="Genomic_DNA"/>
</dbReference>
<proteinExistence type="predicted"/>
<evidence type="ECO:0000313" key="4">
    <source>
        <dbReference type="Proteomes" id="UP000681967"/>
    </source>
</evidence>
<gene>
    <name evidence="2" type="ORF">BYL167_LOCUS66884</name>
    <name evidence="3" type="ORF">GIL414_LOCUS76363</name>
</gene>
<dbReference type="AlphaFoldDB" id="A0A8S3FFF7"/>
<protein>
    <recommendedName>
        <fullName evidence="1">F-box domain-containing protein</fullName>
    </recommendedName>
</protein>
<accession>A0A8S3FFF7</accession>
<name>A0A8S3FFF7_9BILA</name>
<organism evidence="2 4">
    <name type="scientific">Rotaria magnacalcarata</name>
    <dbReference type="NCBI Taxonomy" id="392030"/>
    <lineage>
        <taxon>Eukaryota</taxon>
        <taxon>Metazoa</taxon>
        <taxon>Spiralia</taxon>
        <taxon>Gnathifera</taxon>
        <taxon>Rotifera</taxon>
        <taxon>Eurotatoria</taxon>
        <taxon>Bdelloidea</taxon>
        <taxon>Philodinida</taxon>
        <taxon>Philodinidae</taxon>
        <taxon>Rotaria</taxon>
    </lineage>
</organism>
<dbReference type="EMBL" id="CAJOBH010244276">
    <property type="protein sequence ID" value="CAF5119701.1"/>
    <property type="molecule type" value="Genomic_DNA"/>
</dbReference>
<dbReference type="Proteomes" id="UP000681967">
    <property type="component" value="Unassembled WGS sequence"/>
</dbReference>
<dbReference type="Proteomes" id="UP000681720">
    <property type="component" value="Unassembled WGS sequence"/>
</dbReference>
<dbReference type="SUPFAM" id="SSF81383">
    <property type="entry name" value="F-box domain"/>
    <property type="match status" value="1"/>
</dbReference>
<comment type="caution">
    <text evidence="2">The sequence shown here is derived from an EMBL/GenBank/DDBJ whole genome shotgun (WGS) entry which is preliminary data.</text>
</comment>